<accession>A0A939H6H3</accession>
<feature type="domain" description="S-Me-THD-like C-terminal" evidence="2">
    <location>
        <begin position="178"/>
        <end position="326"/>
    </location>
</feature>
<dbReference type="InterPro" id="IPR024071">
    <property type="entry name" value="S-Me-THD_C_sf"/>
</dbReference>
<evidence type="ECO:0000313" key="3">
    <source>
        <dbReference type="EMBL" id="MBO1265142.1"/>
    </source>
</evidence>
<dbReference type="EMBL" id="JAFNJU010000006">
    <property type="protein sequence ID" value="MBO1265142.1"/>
    <property type="molecule type" value="Genomic_DNA"/>
</dbReference>
<dbReference type="SUPFAM" id="SSF160991">
    <property type="entry name" value="CV3147-like"/>
    <property type="match status" value="1"/>
</dbReference>
<feature type="domain" description="S-Me-THD N-terminal" evidence="1">
    <location>
        <begin position="7"/>
        <end position="142"/>
    </location>
</feature>
<keyword evidence="4" id="KW-1185">Reference proteome</keyword>
<organism evidence="3 4">
    <name type="scientific">Proteiniclasticum aestuarii</name>
    <dbReference type="NCBI Taxonomy" id="2817862"/>
    <lineage>
        <taxon>Bacteria</taxon>
        <taxon>Bacillati</taxon>
        <taxon>Bacillota</taxon>
        <taxon>Clostridia</taxon>
        <taxon>Eubacteriales</taxon>
        <taxon>Clostridiaceae</taxon>
        <taxon>Proteiniclasticum</taxon>
    </lineage>
</organism>
<name>A0A939H6H3_9CLOT</name>
<dbReference type="InterPro" id="IPR010318">
    <property type="entry name" value="S-Me-THD_N"/>
</dbReference>
<gene>
    <name evidence="3" type="ORF">J3A84_08900</name>
</gene>
<sequence>MKLNKENIEALALGGLILGAGGGGSSEMGKATGLESLTYGEPIMMKASELNEDDIVVTISGVGSPASTQAYVENEYYNRILEELTKELGKRPAALIPSEMGGASSFGPFIASAINGIPILDAACNGRAHPLGTMGSMGLHEKRGYQTIQVAMGGDPTKDRFIRMTASGSVGNTASLVLSAAIRAGGLVAVARNPVPASYVKEHAAIGCYSQSLSIGKAFLSGRTPDEKIGKVLEVLNGRIIRAGKILGYTLETRSGLDVGWFTMEGETELKVWFWNEYMAIEEDGKRIHTFPDFMMTFEKEEGTPLTTANIRDGIEVVLVAADRKNLLLGAGMHEASGYRAVEEALGIPVLPYVRDLIQDANEDTRRKIHVNEADT</sequence>
<dbReference type="Gene3D" id="2.40.390.10">
    <property type="entry name" value="CV3147-like"/>
    <property type="match status" value="1"/>
</dbReference>
<dbReference type="Proteomes" id="UP000664218">
    <property type="component" value="Unassembled WGS sequence"/>
</dbReference>
<dbReference type="Pfam" id="PF06032">
    <property type="entry name" value="S-Me-THD_N"/>
    <property type="match status" value="1"/>
</dbReference>
<dbReference type="Pfam" id="PF20906">
    <property type="entry name" value="S-Me-THD_C"/>
    <property type="match status" value="1"/>
</dbReference>
<dbReference type="RefSeq" id="WP_207599666.1">
    <property type="nucleotide sequence ID" value="NZ_JAFNJU010000006.1"/>
</dbReference>
<comment type="caution">
    <text evidence="3">The sequence shown here is derived from an EMBL/GenBank/DDBJ whole genome shotgun (WGS) entry which is preliminary data.</text>
</comment>
<reference evidence="3" key="1">
    <citation type="submission" date="2021-03" db="EMBL/GenBank/DDBJ databases">
        <title>Proteiniclasticum marinus sp. nov., isolated from tidal flat sediment.</title>
        <authorList>
            <person name="Namirimu T."/>
            <person name="Yang J.-A."/>
            <person name="Yang S.-H."/>
            <person name="Kim Y.-J."/>
            <person name="Kwon K.K."/>
        </authorList>
    </citation>
    <scope>NUCLEOTIDE SEQUENCE</scope>
    <source>
        <strain evidence="3">SCR006</strain>
    </source>
</reference>
<proteinExistence type="predicted"/>
<dbReference type="InterPro" id="IPR027479">
    <property type="entry name" value="S-Me-THD_N_sf"/>
</dbReference>
<evidence type="ECO:0000259" key="2">
    <source>
        <dbReference type="Pfam" id="PF20906"/>
    </source>
</evidence>
<dbReference type="AlphaFoldDB" id="A0A939H6H3"/>
<evidence type="ECO:0000259" key="1">
    <source>
        <dbReference type="Pfam" id="PF06032"/>
    </source>
</evidence>
<dbReference type="Gene3D" id="3.40.1610.10">
    <property type="entry name" value="CV3147-like domain"/>
    <property type="match status" value="1"/>
</dbReference>
<evidence type="ECO:0000313" key="4">
    <source>
        <dbReference type="Proteomes" id="UP000664218"/>
    </source>
</evidence>
<protein>
    <submittedName>
        <fullName evidence="3">DUF917 family protein</fullName>
    </submittedName>
</protein>
<dbReference type="InterPro" id="IPR048350">
    <property type="entry name" value="S-Me-THD-like_C"/>
</dbReference>